<evidence type="ECO:0000313" key="7">
    <source>
        <dbReference type="Proteomes" id="UP000092600"/>
    </source>
</evidence>
<dbReference type="AlphaFoldDB" id="A0A199V6P7"/>
<comment type="similarity">
    <text evidence="1 3">Belongs to the EXO70 family.</text>
</comment>
<dbReference type="SUPFAM" id="SSF74788">
    <property type="entry name" value="Cullin repeat-like"/>
    <property type="match status" value="1"/>
</dbReference>
<dbReference type="PANTHER" id="PTHR12542:SF142">
    <property type="entry name" value="EXOCYST SUBUNIT EXO70 FAMILY PROTEIN"/>
    <property type="match status" value="1"/>
</dbReference>
<dbReference type="InterPro" id="IPR004140">
    <property type="entry name" value="Exo70"/>
</dbReference>
<comment type="caution">
    <text evidence="6">The sequence shown here is derived from an EMBL/GenBank/DDBJ whole genome shotgun (WGS) entry which is preliminary data.</text>
</comment>
<evidence type="ECO:0000256" key="1">
    <source>
        <dbReference type="ARBA" id="ARBA00006756"/>
    </source>
</evidence>
<keyword evidence="2 3" id="KW-0813">Transport</keyword>
<gene>
    <name evidence="6" type="ORF">ACMD2_08238</name>
</gene>
<dbReference type="GO" id="GO:0000145">
    <property type="term" value="C:exocyst"/>
    <property type="evidence" value="ECO:0007669"/>
    <property type="project" value="InterPro"/>
</dbReference>
<keyword evidence="3" id="KW-0268">Exocytosis</keyword>
<organism evidence="6 7">
    <name type="scientific">Ananas comosus</name>
    <name type="common">Pineapple</name>
    <name type="synonym">Ananas ananas</name>
    <dbReference type="NCBI Taxonomy" id="4615"/>
    <lineage>
        <taxon>Eukaryota</taxon>
        <taxon>Viridiplantae</taxon>
        <taxon>Streptophyta</taxon>
        <taxon>Embryophyta</taxon>
        <taxon>Tracheophyta</taxon>
        <taxon>Spermatophyta</taxon>
        <taxon>Magnoliopsida</taxon>
        <taxon>Liliopsida</taxon>
        <taxon>Poales</taxon>
        <taxon>Bromeliaceae</taxon>
        <taxon>Bromelioideae</taxon>
        <taxon>Ananas</taxon>
    </lineage>
</organism>
<feature type="compositionally biased region" description="Acidic residues" evidence="4">
    <location>
        <begin position="71"/>
        <end position="81"/>
    </location>
</feature>
<dbReference type="Pfam" id="PF03081">
    <property type="entry name" value="Exo70_C"/>
    <property type="match status" value="1"/>
</dbReference>
<accession>A0A199V6P7</accession>
<evidence type="ECO:0000256" key="3">
    <source>
        <dbReference type="RuleBase" id="RU365026"/>
    </source>
</evidence>
<protein>
    <recommendedName>
        <fullName evidence="3">Exocyst subunit Exo70 family protein</fullName>
    </recommendedName>
</protein>
<dbReference type="GO" id="GO:0006887">
    <property type="term" value="P:exocytosis"/>
    <property type="evidence" value="ECO:0007669"/>
    <property type="project" value="UniProtKB-KW"/>
</dbReference>
<dbReference type="Proteomes" id="UP000092600">
    <property type="component" value="Unassembled WGS sequence"/>
</dbReference>
<dbReference type="InterPro" id="IPR046364">
    <property type="entry name" value="Exo70_C"/>
</dbReference>
<feature type="region of interest" description="Disordered" evidence="4">
    <location>
        <begin position="57"/>
        <end position="84"/>
    </location>
</feature>
<feature type="region of interest" description="Disordered" evidence="4">
    <location>
        <begin position="225"/>
        <end position="251"/>
    </location>
</feature>
<sequence length="738" mass="81467">MAAAPARVDGQEKVIAAAQHIVKSLATSKNAADDMMRILSGFDHRFSSFSPDLFPHTHSSSCSSSAAAAPMEEEEEEEEEPTPAAVVVEERGGGGEQGGEGEVAFDSEDADEILAAAAAAAERVVLRWESSDAESLIWESPDDAAEYLSAVDELIAFASSASLVLRGLAESALQTAMARLEDEFRHLLIRNTVPLAPDDLHSSVRRLSLSSFPPTTPPASFATAAADELEGSPEEDHSHSHNSSHNNMDDRGRISLSADRISSNLVNSDAVADLSEIADRMIRAGYAPELCQVYTAVRRDALLESLAVLGVDKLSIEEVQRIDWTTLDGKMKRWIQTLRVAVRGLLSGERRICNQVLASASASASDPDIIENCFSEATKGLVLQLLNFGDAVAICPRTSEKLFRILGMYEALADVAPDLDTLFTGDSKTLISEEAKEILQRLGEAVRGTIMVFANAIRGESSRKPMQAAETHHLTRYSMNYIGLLVEYAATLNSLLENFEGDEGESSESDPNMTPVGRCVLKLITFLESKIEEKSKLYEDGGMQYIFLMNNTYYIVQKVRESELRTLLGDNWIRKHRGLIRQYETSYLRASWTRVLSYLRDDGLGGSGTGRAALKERFKNFNLAIEEIHRAQAAWKVADPQLREELQISVSEKVIPAYRAFVGRFRGQLEGGRNSNRYIKYNPEDLESLVAELFEGSQGLQSNPRRRSKFAMKFEVLRPNCKQLKGWDLGTGLKPRCR</sequence>
<dbReference type="Gene3D" id="1.20.1280.170">
    <property type="entry name" value="Exocyst complex component Exo70"/>
    <property type="match status" value="1"/>
</dbReference>
<feature type="compositionally biased region" description="Low complexity" evidence="4">
    <location>
        <begin position="59"/>
        <end position="70"/>
    </location>
</feature>
<reference evidence="6 7" key="1">
    <citation type="journal article" date="2016" name="DNA Res.">
        <title>The draft genome of MD-2 pineapple using hybrid error correction of long reads.</title>
        <authorList>
            <person name="Redwan R.M."/>
            <person name="Saidin A."/>
            <person name="Kumar S.V."/>
        </authorList>
    </citation>
    <scope>NUCLEOTIDE SEQUENCE [LARGE SCALE GENOMIC DNA]</scope>
    <source>
        <strain evidence="7">cv. MD2</strain>
        <tissue evidence="6">Leaf</tissue>
    </source>
</reference>
<dbReference type="STRING" id="4615.A0A199V6P7"/>
<evidence type="ECO:0000259" key="5">
    <source>
        <dbReference type="Pfam" id="PF03081"/>
    </source>
</evidence>
<evidence type="ECO:0000313" key="6">
    <source>
        <dbReference type="EMBL" id="OAY72678.1"/>
    </source>
</evidence>
<dbReference type="Pfam" id="PF20669">
    <property type="entry name" value="Exo70_N"/>
    <property type="match status" value="1"/>
</dbReference>
<dbReference type="GO" id="GO:0005546">
    <property type="term" value="F:phosphatidylinositol-4,5-bisphosphate binding"/>
    <property type="evidence" value="ECO:0007669"/>
    <property type="project" value="InterPro"/>
</dbReference>
<dbReference type="InterPro" id="IPR016159">
    <property type="entry name" value="Cullin_repeat-like_dom_sf"/>
</dbReference>
<proteinExistence type="inferred from homology"/>
<dbReference type="EMBL" id="LSRQ01003010">
    <property type="protein sequence ID" value="OAY72678.1"/>
    <property type="molecule type" value="Genomic_DNA"/>
</dbReference>
<feature type="domain" description="Exocyst complex subunit Exo70 C-terminal" evidence="5">
    <location>
        <begin position="332"/>
        <end position="691"/>
    </location>
</feature>
<dbReference type="GO" id="GO:0015031">
    <property type="term" value="P:protein transport"/>
    <property type="evidence" value="ECO:0007669"/>
    <property type="project" value="UniProtKB-KW"/>
</dbReference>
<evidence type="ECO:0000256" key="4">
    <source>
        <dbReference type="SAM" id="MobiDB-lite"/>
    </source>
</evidence>
<keyword evidence="3" id="KW-0653">Protein transport</keyword>
<dbReference type="PANTHER" id="PTHR12542">
    <property type="entry name" value="EXOCYST COMPLEX PROTEIN EXO70"/>
    <property type="match status" value="1"/>
</dbReference>
<comment type="function">
    <text evidence="3">Component of the exocyst complex.</text>
</comment>
<evidence type="ECO:0000256" key="2">
    <source>
        <dbReference type="ARBA" id="ARBA00022448"/>
    </source>
</evidence>
<name>A0A199V6P7_ANACO</name>